<dbReference type="InterPro" id="IPR016032">
    <property type="entry name" value="Sig_transdc_resp-reg_C-effctor"/>
</dbReference>
<gene>
    <name evidence="6" type="ORF">J4557_40630</name>
</gene>
<keyword evidence="2" id="KW-0238">DNA-binding</keyword>
<dbReference type="CDD" id="cd06170">
    <property type="entry name" value="LuxR_C_like"/>
    <property type="match status" value="1"/>
</dbReference>
<dbReference type="SUPFAM" id="SSF46894">
    <property type="entry name" value="C-terminal effector domain of the bipartite response regulators"/>
    <property type="match status" value="1"/>
</dbReference>
<dbReference type="Pfam" id="PF17874">
    <property type="entry name" value="TPR_MalT"/>
    <property type="match status" value="1"/>
</dbReference>
<evidence type="ECO:0000259" key="5">
    <source>
        <dbReference type="PROSITE" id="PS50043"/>
    </source>
</evidence>
<evidence type="ECO:0000256" key="2">
    <source>
        <dbReference type="ARBA" id="ARBA00023125"/>
    </source>
</evidence>
<evidence type="ECO:0000313" key="6">
    <source>
        <dbReference type="EMBL" id="MBO2443847.1"/>
    </source>
</evidence>
<keyword evidence="3" id="KW-0804">Transcription</keyword>
<dbReference type="InterPro" id="IPR000792">
    <property type="entry name" value="Tscrpt_reg_LuxR_C"/>
</dbReference>
<dbReference type="RefSeq" id="WP_208272155.1">
    <property type="nucleotide sequence ID" value="NZ_BAAAGM010000086.1"/>
</dbReference>
<dbReference type="SUPFAM" id="SSF48452">
    <property type="entry name" value="TPR-like"/>
    <property type="match status" value="1"/>
</dbReference>
<keyword evidence="1" id="KW-0805">Transcription regulation</keyword>
<evidence type="ECO:0000313" key="7">
    <source>
        <dbReference type="Proteomes" id="UP000666915"/>
    </source>
</evidence>
<evidence type="ECO:0000256" key="4">
    <source>
        <dbReference type="SAM" id="MobiDB-lite"/>
    </source>
</evidence>
<dbReference type="SMART" id="SM00421">
    <property type="entry name" value="HTH_LUXR"/>
    <property type="match status" value="1"/>
</dbReference>
<evidence type="ECO:0000256" key="3">
    <source>
        <dbReference type="ARBA" id="ARBA00023163"/>
    </source>
</evidence>
<feature type="compositionally biased region" description="Low complexity" evidence="4">
    <location>
        <begin position="15"/>
        <end position="26"/>
    </location>
</feature>
<dbReference type="InterPro" id="IPR041617">
    <property type="entry name" value="TPR_MalT"/>
</dbReference>
<keyword evidence="7" id="KW-1185">Reference proteome</keyword>
<dbReference type="EMBL" id="JAGEOK010000037">
    <property type="protein sequence ID" value="MBO2443847.1"/>
    <property type="molecule type" value="Genomic_DNA"/>
</dbReference>
<comment type="caution">
    <text evidence="6">The sequence shown here is derived from an EMBL/GenBank/DDBJ whole genome shotgun (WGS) entry which is preliminary data.</text>
</comment>
<evidence type="ECO:0000256" key="1">
    <source>
        <dbReference type="ARBA" id="ARBA00023015"/>
    </source>
</evidence>
<dbReference type="PANTHER" id="PTHR44688:SF16">
    <property type="entry name" value="DNA-BINDING TRANSCRIPTIONAL ACTIVATOR DEVR_DOSR"/>
    <property type="match status" value="1"/>
</dbReference>
<accession>A0ABS3RC89</accession>
<name>A0ABS3RC89_9ACTN</name>
<dbReference type="Proteomes" id="UP000666915">
    <property type="component" value="Unassembled WGS sequence"/>
</dbReference>
<protein>
    <recommendedName>
        <fullName evidence="5">HTH luxR-type domain-containing protein</fullName>
    </recommendedName>
</protein>
<feature type="domain" description="HTH luxR-type" evidence="5">
    <location>
        <begin position="810"/>
        <end position="875"/>
    </location>
</feature>
<sequence length="877" mass="93623">MTSAFGNSLVGLHEPPAAAGDAGEPPLLGSKLTVPAQPGNMQARPRLQRLLDSNDHHPIIVLNAPAGWGKSVLLAGWARSRERHLGWLSLEEGDGPRFWSYLRATVRASTVLPNRALPPAPGKYGDNFVKGLAAVLNAPGEPLTVVLDGLQRVRDPHVLGGIDFLSRHAGERLCLVIATRSGAGLPLARWRLEGRVCEVGAAQLSFDFTEAAGLLTELGLDVPQSCVEVLLERTEGWPAGLRLACLAMRQQLDPLRFADRLTGDREDIAGYLASEVLAGLSGQARDLLMCGSVVEALTSSAAEALTGRPDAGRALAELQDEGVLLGTAGEPPPGSRCHRLLREFLQAEITRRSASRAPDLHRRAAAWYAAGGEPGRSLRHALCAKDWHLASRTAAAHWRDLVLCRQDRAWPLPAPPEDALREEPEAALACALYEQMRDDTDSAGRYLRLVNLHLAEAGTDDSDRLRVMTAAVLLGRALSEGDSEELLSQARKLGAHRDGEEGTRALVFLGLGTARLGTGDLSRAQQALQSGLAAAERGGSVRARTACSGRLAAARALAGDLGHAQRTARASIGLASDAEDCGYGYLALAVVHYEWSRIDDADRYLDLAVAGADQLLAALIALVRAKILQFRGAHPQALGVLRGARHDPGGRVVPAYIADHLTAAEVFSSAATGDLTTASRLLPHTTEALDTQGTSATLALASARLRLACGDAHAAARIAAHVTTAEKSLRIEARLVEALAADHLGDTALATACLEESLRLADAEGFRRVFFGEAHATRRLLAAQLKSGTSYEGFVIDLLQAGAERLDVPDTERPGMLTEREGTVLRYLQSDLTIAEIAAELHVSVNTVKSHLQHIYSKLGVSQRRDAVRKARELWAL</sequence>
<dbReference type="Pfam" id="PF00196">
    <property type="entry name" value="GerE"/>
    <property type="match status" value="1"/>
</dbReference>
<reference evidence="6 7" key="1">
    <citation type="submission" date="2021-03" db="EMBL/GenBank/DDBJ databases">
        <authorList>
            <person name="Kanchanasin P."/>
            <person name="Saeng-In P."/>
            <person name="Phongsopitanun W."/>
            <person name="Yuki M."/>
            <person name="Kudo T."/>
            <person name="Ohkuma M."/>
            <person name="Tanasupawat S."/>
        </authorList>
    </citation>
    <scope>NUCLEOTIDE SEQUENCE [LARGE SCALE GENOMIC DNA]</scope>
    <source>
        <strain evidence="6 7">L46</strain>
    </source>
</reference>
<dbReference type="Gene3D" id="1.10.10.10">
    <property type="entry name" value="Winged helix-like DNA-binding domain superfamily/Winged helix DNA-binding domain"/>
    <property type="match status" value="1"/>
</dbReference>
<feature type="region of interest" description="Disordered" evidence="4">
    <location>
        <begin position="15"/>
        <end position="39"/>
    </location>
</feature>
<proteinExistence type="predicted"/>
<dbReference type="InterPro" id="IPR011990">
    <property type="entry name" value="TPR-like_helical_dom_sf"/>
</dbReference>
<dbReference type="PROSITE" id="PS50043">
    <property type="entry name" value="HTH_LUXR_2"/>
    <property type="match status" value="1"/>
</dbReference>
<organism evidence="6 7">
    <name type="scientific">Actinomadura nitritigenes</name>
    <dbReference type="NCBI Taxonomy" id="134602"/>
    <lineage>
        <taxon>Bacteria</taxon>
        <taxon>Bacillati</taxon>
        <taxon>Actinomycetota</taxon>
        <taxon>Actinomycetes</taxon>
        <taxon>Streptosporangiales</taxon>
        <taxon>Thermomonosporaceae</taxon>
        <taxon>Actinomadura</taxon>
    </lineage>
</organism>
<dbReference type="InterPro" id="IPR059106">
    <property type="entry name" value="WHD_MalT"/>
</dbReference>
<dbReference type="InterPro" id="IPR036388">
    <property type="entry name" value="WH-like_DNA-bd_sf"/>
</dbReference>
<dbReference type="Pfam" id="PF25873">
    <property type="entry name" value="WHD_MalT"/>
    <property type="match status" value="1"/>
</dbReference>
<dbReference type="PRINTS" id="PR00038">
    <property type="entry name" value="HTHLUXR"/>
</dbReference>
<dbReference type="PANTHER" id="PTHR44688">
    <property type="entry name" value="DNA-BINDING TRANSCRIPTIONAL ACTIVATOR DEVR_DOSR"/>
    <property type="match status" value="1"/>
</dbReference>
<dbReference type="Gene3D" id="1.25.40.10">
    <property type="entry name" value="Tetratricopeptide repeat domain"/>
    <property type="match status" value="1"/>
</dbReference>